<dbReference type="STRING" id="1093900.A0A507B2X4"/>
<name>A0A507B2X4_9PEZI</name>
<dbReference type="AlphaFoldDB" id="A0A507B2X4"/>
<organism evidence="2 3">
    <name type="scientific">Thyridium curvatum</name>
    <dbReference type="NCBI Taxonomy" id="1093900"/>
    <lineage>
        <taxon>Eukaryota</taxon>
        <taxon>Fungi</taxon>
        <taxon>Dikarya</taxon>
        <taxon>Ascomycota</taxon>
        <taxon>Pezizomycotina</taxon>
        <taxon>Sordariomycetes</taxon>
        <taxon>Sordariomycetidae</taxon>
        <taxon>Thyridiales</taxon>
        <taxon>Thyridiaceae</taxon>
        <taxon>Thyridium</taxon>
    </lineage>
</organism>
<reference evidence="2 3" key="1">
    <citation type="submission" date="2019-06" db="EMBL/GenBank/DDBJ databases">
        <title>Draft genome sequence of the filamentous fungus Phialemoniopsis curvata isolated from diesel fuel.</title>
        <authorList>
            <person name="Varaljay V.A."/>
            <person name="Lyon W.J."/>
            <person name="Crouch A.L."/>
            <person name="Drake C.E."/>
            <person name="Hollomon J.M."/>
            <person name="Nadeau L.J."/>
            <person name="Nunn H.S."/>
            <person name="Stevenson B.S."/>
            <person name="Bojanowski C.L."/>
            <person name="Crookes-Goodson W.J."/>
        </authorList>
    </citation>
    <scope>NUCLEOTIDE SEQUENCE [LARGE SCALE GENOMIC DNA]</scope>
    <source>
        <strain evidence="2 3">D216</strain>
    </source>
</reference>
<dbReference type="GeneID" id="41975075"/>
<feature type="region of interest" description="Disordered" evidence="1">
    <location>
        <begin position="359"/>
        <end position="381"/>
    </location>
</feature>
<feature type="compositionally biased region" description="Polar residues" evidence="1">
    <location>
        <begin position="60"/>
        <end position="73"/>
    </location>
</feature>
<sequence>MLFENKTDAPAPIPIFSNGCTSTTCGSDYGGFTVLLVSSAVLLFASSFLTRFLTSLNPGPTQSTGYGKISTPSHHGLHNESHKRSRSRQGRRSGTFDSDAGFDDGASVTTARSKRARTDPGNRPLLACPFYKHNPIKHMKCMTQNHLTDLSFVVQHLQRSHLAQPNYCPTCGATYPTRIDCDAHIRARICDNRPFRREGITEDQLARIRQRGPRVNAVEKWNYYYNIIFPGKLLPTTPYVNDTFTECILIHKRIIRLNQDHFLGYPVLDRLLAPSPSTDPFSLPPDIVNLYFDPASIQRSIPDQDDLSFLASDHRTIYCGEQQAFVSVTDLAASQALEQQLQLIFADTALGPPINAAFEGYEEGPSGDTEAEGEGNVDESF</sequence>
<gene>
    <name evidence="2" type="ORF">E0L32_007628</name>
</gene>
<evidence type="ECO:0000256" key="1">
    <source>
        <dbReference type="SAM" id="MobiDB-lite"/>
    </source>
</evidence>
<feature type="region of interest" description="Disordered" evidence="1">
    <location>
        <begin position="60"/>
        <end position="120"/>
    </location>
</feature>
<evidence type="ECO:0000313" key="3">
    <source>
        <dbReference type="Proteomes" id="UP000319257"/>
    </source>
</evidence>
<evidence type="ECO:0008006" key="4">
    <source>
        <dbReference type="Google" id="ProtNLM"/>
    </source>
</evidence>
<evidence type="ECO:0000313" key="2">
    <source>
        <dbReference type="EMBL" id="TPX11649.1"/>
    </source>
</evidence>
<dbReference type="EMBL" id="SKBQ01000047">
    <property type="protein sequence ID" value="TPX11649.1"/>
    <property type="molecule type" value="Genomic_DNA"/>
</dbReference>
<protein>
    <recommendedName>
        <fullName evidence="4">C2H2-type domain-containing protein</fullName>
    </recommendedName>
</protein>
<feature type="compositionally biased region" description="Acidic residues" evidence="1">
    <location>
        <begin position="369"/>
        <end position="381"/>
    </location>
</feature>
<dbReference type="PANTHER" id="PTHR38166">
    <property type="entry name" value="C2H2-TYPE DOMAIN-CONTAINING PROTEIN-RELATED"/>
    <property type="match status" value="1"/>
</dbReference>
<dbReference type="InParanoid" id="A0A507B2X4"/>
<dbReference type="RefSeq" id="XP_030993360.1">
    <property type="nucleotide sequence ID" value="XM_031142393.1"/>
</dbReference>
<keyword evidence="3" id="KW-1185">Reference proteome</keyword>
<dbReference type="Proteomes" id="UP000319257">
    <property type="component" value="Unassembled WGS sequence"/>
</dbReference>
<accession>A0A507B2X4</accession>
<dbReference type="OrthoDB" id="5241264at2759"/>
<comment type="caution">
    <text evidence="2">The sequence shown here is derived from an EMBL/GenBank/DDBJ whole genome shotgun (WGS) entry which is preliminary data.</text>
</comment>
<proteinExistence type="predicted"/>
<dbReference type="PANTHER" id="PTHR38166:SF1">
    <property type="entry name" value="C2H2-TYPE DOMAIN-CONTAINING PROTEIN"/>
    <property type="match status" value="1"/>
</dbReference>